<name>A0A2P5SYS8_9GAMM</name>
<dbReference type="OrthoDB" id="9804578at2"/>
<evidence type="ECO:0000256" key="8">
    <source>
        <dbReference type="ARBA" id="ARBA00049047"/>
    </source>
</evidence>
<gene>
    <name evidence="9" type="primary">trpA</name>
    <name evidence="11" type="ORF">CRV11_00760</name>
</gene>
<dbReference type="NCBIfam" id="TIGR00262">
    <property type="entry name" value="trpA"/>
    <property type="match status" value="1"/>
</dbReference>
<evidence type="ECO:0000256" key="6">
    <source>
        <dbReference type="ARBA" id="ARBA00023141"/>
    </source>
</evidence>
<dbReference type="InterPro" id="IPR013785">
    <property type="entry name" value="Aldolase_TIM"/>
</dbReference>
<evidence type="ECO:0000256" key="3">
    <source>
        <dbReference type="ARBA" id="ARBA00011270"/>
    </source>
</evidence>
<comment type="caution">
    <text evidence="11">The sequence shown here is derived from an EMBL/GenBank/DDBJ whole genome shotgun (WGS) entry which is preliminary data.</text>
</comment>
<comment type="pathway">
    <text evidence="2 9">Amino-acid biosynthesis; L-tryptophan biosynthesis; L-tryptophan from chorismate: step 5/5.</text>
</comment>
<evidence type="ECO:0000256" key="2">
    <source>
        <dbReference type="ARBA" id="ARBA00004733"/>
    </source>
</evidence>
<dbReference type="EMBL" id="PDKS01000001">
    <property type="protein sequence ID" value="PPI87452.1"/>
    <property type="molecule type" value="Genomic_DNA"/>
</dbReference>
<dbReference type="InterPro" id="IPR018204">
    <property type="entry name" value="Trp_synthase_alpha_AS"/>
</dbReference>
<organism evidence="11 12">
    <name type="scientific">Candidatus Pantoea edessiphila</name>
    <dbReference type="NCBI Taxonomy" id="2044610"/>
    <lineage>
        <taxon>Bacteria</taxon>
        <taxon>Pseudomonadati</taxon>
        <taxon>Pseudomonadota</taxon>
        <taxon>Gammaproteobacteria</taxon>
        <taxon>Enterobacterales</taxon>
        <taxon>Erwiniaceae</taxon>
        <taxon>Pantoea</taxon>
    </lineage>
</organism>
<evidence type="ECO:0000256" key="4">
    <source>
        <dbReference type="ARBA" id="ARBA00022605"/>
    </source>
</evidence>
<comment type="similarity">
    <text evidence="9 10">Belongs to the TrpA family.</text>
</comment>
<evidence type="ECO:0000256" key="9">
    <source>
        <dbReference type="HAMAP-Rule" id="MF_00131"/>
    </source>
</evidence>
<dbReference type="EC" id="4.2.1.20" evidence="9"/>
<sequence>MKRYKQLFNKLKNNKQGAFLPFIVLGDPTPEISLKIIDTLILAGADALELGIPFSDPLADGPIIQNSNFRALNAGNTVIQCFEMISKIRHKYFQLPIGLLIYANLVFSRGIENFYINCSKLGVDSILIADLPIEESKPFRETALYHGIDQIFICPPNPSDDLLYKIATQSYGYIYLLSRTGVTGIEKPANLTPKIVIDKLHSYKSSPLIQGFGIYDDNQVKQIIASGIDGIIVGSALIKIIEDYFNTIDIMLREIKIMATKFKSASIKFC</sequence>
<dbReference type="UniPathway" id="UPA00035">
    <property type="reaction ID" value="UER00044"/>
</dbReference>
<feature type="active site" description="Proton acceptor" evidence="9">
    <location>
        <position position="60"/>
    </location>
</feature>
<dbReference type="HAMAP" id="MF_00131">
    <property type="entry name" value="Trp_synth_alpha"/>
    <property type="match status" value="1"/>
</dbReference>
<dbReference type="SUPFAM" id="SSF51366">
    <property type="entry name" value="Ribulose-phoshate binding barrel"/>
    <property type="match status" value="1"/>
</dbReference>
<dbReference type="InterPro" id="IPR011060">
    <property type="entry name" value="RibuloseP-bd_barrel"/>
</dbReference>
<dbReference type="FunFam" id="3.20.20.70:FF:000037">
    <property type="entry name" value="Tryptophan synthase alpha chain"/>
    <property type="match status" value="1"/>
</dbReference>
<dbReference type="Pfam" id="PF00290">
    <property type="entry name" value="Trp_syntA"/>
    <property type="match status" value="1"/>
</dbReference>
<dbReference type="RefSeq" id="WP_136131449.1">
    <property type="nucleotide sequence ID" value="NZ_PDKS01000001.1"/>
</dbReference>
<evidence type="ECO:0000256" key="1">
    <source>
        <dbReference type="ARBA" id="ARBA00003365"/>
    </source>
</evidence>
<dbReference type="InterPro" id="IPR002028">
    <property type="entry name" value="Trp_synthase_suA"/>
</dbReference>
<feature type="active site" description="Proton acceptor" evidence="9">
    <location>
        <position position="49"/>
    </location>
</feature>
<evidence type="ECO:0000256" key="7">
    <source>
        <dbReference type="ARBA" id="ARBA00023239"/>
    </source>
</evidence>
<dbReference type="Gene3D" id="3.20.20.70">
    <property type="entry name" value="Aldolase class I"/>
    <property type="match status" value="1"/>
</dbReference>
<dbReference type="CDD" id="cd04724">
    <property type="entry name" value="Tryptophan_synthase_alpha"/>
    <property type="match status" value="1"/>
</dbReference>
<accession>A0A2P5SYS8</accession>
<protein>
    <recommendedName>
        <fullName evidence="9">Tryptophan synthase alpha chain</fullName>
        <ecNumber evidence="9">4.2.1.20</ecNumber>
    </recommendedName>
</protein>
<evidence type="ECO:0000313" key="12">
    <source>
        <dbReference type="Proteomes" id="UP000296034"/>
    </source>
</evidence>
<reference evidence="11 12" key="1">
    <citation type="journal article" date="2018" name="Genome Biol. Evol.">
        <title>Cladogenesis and Genomic Streamlining in Extracellular Endosymbionts of Tropical Stink Bugs.</title>
        <authorList>
            <person name="Otero-Bravo A."/>
            <person name="Goffredi S."/>
            <person name="Sabree Z.L."/>
        </authorList>
    </citation>
    <scope>NUCLEOTIDE SEQUENCE [LARGE SCALE GENOMIC DNA]</scope>
    <source>
        <strain evidence="11 12">SoET</strain>
    </source>
</reference>
<comment type="catalytic activity">
    <reaction evidence="8 9">
        <text>(1S,2R)-1-C-(indol-3-yl)glycerol 3-phosphate + L-serine = D-glyceraldehyde 3-phosphate + L-tryptophan + H2O</text>
        <dbReference type="Rhea" id="RHEA:10532"/>
        <dbReference type="ChEBI" id="CHEBI:15377"/>
        <dbReference type="ChEBI" id="CHEBI:33384"/>
        <dbReference type="ChEBI" id="CHEBI:57912"/>
        <dbReference type="ChEBI" id="CHEBI:58866"/>
        <dbReference type="ChEBI" id="CHEBI:59776"/>
        <dbReference type="EC" id="4.2.1.20"/>
    </reaction>
</comment>
<keyword evidence="7 9" id="KW-0456">Lyase</keyword>
<keyword evidence="4 9" id="KW-0028">Amino-acid biosynthesis</keyword>
<dbReference type="PROSITE" id="PS00167">
    <property type="entry name" value="TRP_SYNTHASE_ALPHA"/>
    <property type="match status" value="1"/>
</dbReference>
<dbReference type="AlphaFoldDB" id="A0A2P5SYS8"/>
<dbReference type="GO" id="GO:0005829">
    <property type="term" value="C:cytosol"/>
    <property type="evidence" value="ECO:0007669"/>
    <property type="project" value="TreeGrafter"/>
</dbReference>
<evidence type="ECO:0000256" key="5">
    <source>
        <dbReference type="ARBA" id="ARBA00022822"/>
    </source>
</evidence>
<keyword evidence="6 9" id="KW-0057">Aromatic amino acid biosynthesis</keyword>
<keyword evidence="5 9" id="KW-0822">Tryptophan biosynthesis</keyword>
<dbReference type="GO" id="GO:0004834">
    <property type="term" value="F:tryptophan synthase activity"/>
    <property type="evidence" value="ECO:0007669"/>
    <property type="project" value="UniProtKB-UniRule"/>
</dbReference>
<comment type="subunit">
    <text evidence="3 9">Tetramer of two alpha and two beta chains.</text>
</comment>
<dbReference type="Proteomes" id="UP000296034">
    <property type="component" value="Unassembled WGS sequence"/>
</dbReference>
<proteinExistence type="inferred from homology"/>
<evidence type="ECO:0000313" key="11">
    <source>
        <dbReference type="EMBL" id="PPI87452.1"/>
    </source>
</evidence>
<evidence type="ECO:0000256" key="10">
    <source>
        <dbReference type="RuleBase" id="RU003662"/>
    </source>
</evidence>
<comment type="function">
    <text evidence="1 9">The alpha subunit is responsible for the aldol cleavage of indoleglycerol phosphate to indole and glyceraldehyde 3-phosphate.</text>
</comment>
<dbReference type="PANTHER" id="PTHR43406">
    <property type="entry name" value="TRYPTOPHAN SYNTHASE, ALPHA CHAIN"/>
    <property type="match status" value="1"/>
</dbReference>
<dbReference type="PANTHER" id="PTHR43406:SF1">
    <property type="entry name" value="TRYPTOPHAN SYNTHASE ALPHA CHAIN, CHLOROPLASTIC"/>
    <property type="match status" value="1"/>
</dbReference>